<dbReference type="EMBL" id="GBXM01076477">
    <property type="protein sequence ID" value="JAH32100.1"/>
    <property type="molecule type" value="Transcribed_RNA"/>
</dbReference>
<proteinExistence type="predicted"/>
<reference evidence="1" key="2">
    <citation type="journal article" date="2015" name="Fish Shellfish Immunol.">
        <title>Early steps in the European eel (Anguilla anguilla)-Vibrio vulnificus interaction in the gills: Role of the RtxA13 toxin.</title>
        <authorList>
            <person name="Callol A."/>
            <person name="Pajuelo D."/>
            <person name="Ebbesson L."/>
            <person name="Teles M."/>
            <person name="MacKenzie S."/>
            <person name="Amaro C."/>
        </authorList>
    </citation>
    <scope>NUCLEOTIDE SEQUENCE</scope>
</reference>
<organism evidence="1">
    <name type="scientific">Anguilla anguilla</name>
    <name type="common">European freshwater eel</name>
    <name type="synonym">Muraena anguilla</name>
    <dbReference type="NCBI Taxonomy" id="7936"/>
    <lineage>
        <taxon>Eukaryota</taxon>
        <taxon>Metazoa</taxon>
        <taxon>Chordata</taxon>
        <taxon>Craniata</taxon>
        <taxon>Vertebrata</taxon>
        <taxon>Euteleostomi</taxon>
        <taxon>Actinopterygii</taxon>
        <taxon>Neopterygii</taxon>
        <taxon>Teleostei</taxon>
        <taxon>Anguilliformes</taxon>
        <taxon>Anguillidae</taxon>
        <taxon>Anguilla</taxon>
    </lineage>
</organism>
<accession>A0A0E9RUC4</accession>
<evidence type="ECO:0000313" key="1">
    <source>
        <dbReference type="EMBL" id="JAH32100.1"/>
    </source>
</evidence>
<name>A0A0E9RUC4_ANGAN</name>
<dbReference type="AlphaFoldDB" id="A0A0E9RUC4"/>
<sequence>MRSPFKKNYTCFPLPSLRTEPICEFHNFK</sequence>
<protein>
    <submittedName>
        <fullName evidence="1">Uncharacterized protein</fullName>
    </submittedName>
</protein>
<reference evidence="1" key="1">
    <citation type="submission" date="2014-11" db="EMBL/GenBank/DDBJ databases">
        <authorList>
            <person name="Amaro Gonzalez C."/>
        </authorList>
    </citation>
    <scope>NUCLEOTIDE SEQUENCE</scope>
</reference>